<reference evidence="3" key="2">
    <citation type="submission" date="2025-08" db="UniProtKB">
        <authorList>
            <consortium name="RefSeq"/>
        </authorList>
    </citation>
    <scope>IDENTIFICATION</scope>
    <source>
        <tissue evidence="3">Leaf</tissue>
    </source>
</reference>
<dbReference type="Pfam" id="PF08268">
    <property type="entry name" value="FBA_3"/>
    <property type="match status" value="1"/>
</dbReference>
<dbReference type="SUPFAM" id="SSF81383">
    <property type="entry name" value="F-box domain"/>
    <property type="match status" value="1"/>
</dbReference>
<reference evidence="2" key="1">
    <citation type="journal article" date="2014" name="Nat. Commun.">
        <title>The emerging biofuel crop Camelina sativa retains a highly undifferentiated hexaploid genome structure.</title>
        <authorList>
            <person name="Kagale S."/>
            <person name="Koh C."/>
            <person name="Nixon J."/>
            <person name="Bollina V."/>
            <person name="Clarke W.E."/>
            <person name="Tuteja R."/>
            <person name="Spillane C."/>
            <person name="Robinson S.J."/>
            <person name="Links M.G."/>
            <person name="Clarke C."/>
            <person name="Higgins E.E."/>
            <person name="Huebert T."/>
            <person name="Sharpe A.G."/>
            <person name="Parkin I.A."/>
        </authorList>
    </citation>
    <scope>NUCLEOTIDE SEQUENCE [LARGE SCALE GENOMIC DNA]</scope>
    <source>
        <strain evidence="2">cv. DH55</strain>
    </source>
</reference>
<dbReference type="InterPro" id="IPR036047">
    <property type="entry name" value="F-box-like_dom_sf"/>
</dbReference>
<dbReference type="Proteomes" id="UP000694864">
    <property type="component" value="Chromosome 2"/>
</dbReference>
<evidence type="ECO:0000313" key="2">
    <source>
        <dbReference type="Proteomes" id="UP000694864"/>
    </source>
</evidence>
<evidence type="ECO:0000313" key="3">
    <source>
        <dbReference type="RefSeq" id="XP_010473274.1"/>
    </source>
</evidence>
<feature type="domain" description="F-box" evidence="1">
    <location>
        <begin position="10"/>
        <end position="50"/>
    </location>
</feature>
<proteinExistence type="predicted"/>
<dbReference type="GeneID" id="104752755"/>
<organism evidence="2 3">
    <name type="scientific">Camelina sativa</name>
    <name type="common">False flax</name>
    <name type="synonym">Myagrum sativum</name>
    <dbReference type="NCBI Taxonomy" id="90675"/>
    <lineage>
        <taxon>Eukaryota</taxon>
        <taxon>Viridiplantae</taxon>
        <taxon>Streptophyta</taxon>
        <taxon>Embryophyta</taxon>
        <taxon>Tracheophyta</taxon>
        <taxon>Spermatophyta</taxon>
        <taxon>Magnoliopsida</taxon>
        <taxon>eudicotyledons</taxon>
        <taxon>Gunneridae</taxon>
        <taxon>Pentapetalae</taxon>
        <taxon>rosids</taxon>
        <taxon>malvids</taxon>
        <taxon>Brassicales</taxon>
        <taxon>Brassicaceae</taxon>
        <taxon>Camelineae</taxon>
        <taxon>Camelina</taxon>
    </lineage>
</organism>
<accession>A0ABM0WML3</accession>
<sequence length="159" mass="17915">MDMEDNSDPIPIDIIIEILSKLSAKSIARFGLASKFCASILSRPDFTELFLTRSSTRPRLLFAVQEDSGNLWLYSSPQPRNPDKNDPSFIVAADFHMQLPIGYIDESKMCDPVSSLLYFPSMKISEDERDDAPVICNPSTGQYARLPQMKRKNHSSVRA</sequence>
<keyword evidence="2" id="KW-1185">Reference proteome</keyword>
<dbReference type="PANTHER" id="PTHR31111:SF130">
    <property type="entry name" value="F-BOX ASSOCIATED UBIQUITINATION EFFECTOR FAMILY PROTEIN"/>
    <property type="match status" value="1"/>
</dbReference>
<dbReference type="InterPro" id="IPR001810">
    <property type="entry name" value="F-box_dom"/>
</dbReference>
<evidence type="ECO:0000259" key="1">
    <source>
        <dbReference type="SMART" id="SM00256"/>
    </source>
</evidence>
<protein>
    <submittedName>
        <fullName evidence="3">F-box protein At5g52620</fullName>
    </submittedName>
</protein>
<dbReference type="Pfam" id="PF00646">
    <property type="entry name" value="F-box"/>
    <property type="match status" value="1"/>
</dbReference>
<name>A0ABM0WML3_CAMSA</name>
<dbReference type="RefSeq" id="XP_010473274.1">
    <property type="nucleotide sequence ID" value="XM_010474972.1"/>
</dbReference>
<dbReference type="SMART" id="SM00256">
    <property type="entry name" value="FBOX"/>
    <property type="match status" value="1"/>
</dbReference>
<dbReference type="InterPro" id="IPR013187">
    <property type="entry name" value="F-box-assoc_dom_typ3"/>
</dbReference>
<dbReference type="PANTHER" id="PTHR31111">
    <property type="entry name" value="BNAA05G37150D PROTEIN-RELATED"/>
    <property type="match status" value="1"/>
</dbReference>
<gene>
    <name evidence="3" type="primary">LOC104752755</name>
</gene>